<dbReference type="InterPro" id="IPR001853">
    <property type="entry name" value="DSBA-like_thioredoxin_dom"/>
</dbReference>
<dbReference type="InterPro" id="IPR036249">
    <property type="entry name" value="Thioredoxin-like_sf"/>
</dbReference>
<feature type="disulfide bond" description="Redox-active" evidence="8">
    <location>
        <begin position="51"/>
        <end position="54"/>
    </location>
</feature>
<dbReference type="PROSITE" id="PS51352">
    <property type="entry name" value="THIOREDOXIN_2"/>
    <property type="match status" value="1"/>
</dbReference>
<evidence type="ECO:0000313" key="11">
    <source>
        <dbReference type="EMBL" id="RPJ65992.1"/>
    </source>
</evidence>
<comment type="subcellular location">
    <subcellularLocation>
        <location evidence="1 7">Periplasm</location>
    </subcellularLocation>
</comment>
<dbReference type="PANTHER" id="PTHR35891">
    <property type="entry name" value="THIOL:DISULFIDE INTERCHANGE PROTEIN DSBA"/>
    <property type="match status" value="1"/>
</dbReference>
<keyword evidence="6" id="KW-0676">Redox-active center</keyword>
<evidence type="ECO:0000256" key="9">
    <source>
        <dbReference type="SAM" id="SignalP"/>
    </source>
</evidence>
<dbReference type="InterPro" id="IPR013766">
    <property type="entry name" value="Thioredoxin_domain"/>
</dbReference>
<keyword evidence="4 7" id="KW-0574">Periplasm</keyword>
<sequence>MKKLCTLFILAFLLPLQAFAVEQWEEGKHYTVLDKPATEKPEIREYFSFWCPACFGVEPLIAQIKEKMPEDVSFNKVHVNFMRFTTPEIQDAATRAMVIARAVKQEDKLNAAIFNAIHRQRTSITGLDDLRSIFIANGVDAAEFDKLAASFGVNSMLKKNNMQINDYRNYINGVPNFIVNGKYQAQFTRNMTTDDIINLLVWLSQQP</sequence>
<feature type="chain" id="PRO_5018029634" description="Thiol:disulfide interchange protein" evidence="9">
    <location>
        <begin position="21"/>
        <end position="207"/>
    </location>
</feature>
<reference evidence="11 12" key="1">
    <citation type="submission" date="2018-11" db="EMBL/GenBank/DDBJ databases">
        <authorList>
            <person name="Ye M.-Q."/>
            <person name="Du Z.-J."/>
        </authorList>
    </citation>
    <scope>NUCLEOTIDE SEQUENCE [LARGE SCALE GENOMIC DNA]</scope>
    <source>
        <strain evidence="11 12">U0105</strain>
    </source>
</reference>
<evidence type="ECO:0000259" key="10">
    <source>
        <dbReference type="PROSITE" id="PS51352"/>
    </source>
</evidence>
<evidence type="ECO:0000256" key="2">
    <source>
        <dbReference type="ARBA" id="ARBA00005791"/>
    </source>
</evidence>
<feature type="signal peptide" evidence="9">
    <location>
        <begin position="1"/>
        <end position="20"/>
    </location>
</feature>
<evidence type="ECO:0000256" key="8">
    <source>
        <dbReference type="PIRSR" id="PIRSR001488-1"/>
    </source>
</evidence>
<dbReference type="AlphaFoldDB" id="A0A3N5XYD7"/>
<evidence type="ECO:0000256" key="6">
    <source>
        <dbReference type="ARBA" id="ARBA00023284"/>
    </source>
</evidence>
<dbReference type="Gene3D" id="3.40.30.10">
    <property type="entry name" value="Glutaredoxin"/>
    <property type="match status" value="1"/>
</dbReference>
<dbReference type="RefSeq" id="WP_124028623.1">
    <property type="nucleotide sequence ID" value="NZ_JBHRSN010000007.1"/>
</dbReference>
<dbReference type="SUPFAM" id="SSF52833">
    <property type="entry name" value="Thioredoxin-like"/>
    <property type="match status" value="1"/>
</dbReference>
<dbReference type="OrthoDB" id="9784896at2"/>
<dbReference type="GO" id="GO:0016491">
    <property type="term" value="F:oxidoreductase activity"/>
    <property type="evidence" value="ECO:0007669"/>
    <property type="project" value="InterPro"/>
</dbReference>
<dbReference type="CDD" id="cd03019">
    <property type="entry name" value="DsbA_DsbA"/>
    <property type="match status" value="1"/>
</dbReference>
<accession>A0A3N5XYD7</accession>
<gene>
    <name evidence="11" type="ORF">DRW07_14390</name>
</gene>
<evidence type="ECO:0000256" key="4">
    <source>
        <dbReference type="ARBA" id="ARBA00022764"/>
    </source>
</evidence>
<dbReference type="InterPro" id="IPR023205">
    <property type="entry name" value="DsbA/DsbL"/>
</dbReference>
<evidence type="ECO:0000256" key="7">
    <source>
        <dbReference type="PIRNR" id="PIRNR001488"/>
    </source>
</evidence>
<evidence type="ECO:0000256" key="1">
    <source>
        <dbReference type="ARBA" id="ARBA00004418"/>
    </source>
</evidence>
<evidence type="ECO:0000256" key="3">
    <source>
        <dbReference type="ARBA" id="ARBA00022729"/>
    </source>
</evidence>
<proteinExistence type="inferred from homology"/>
<keyword evidence="5 7" id="KW-1015">Disulfide bond</keyword>
<evidence type="ECO:0000256" key="5">
    <source>
        <dbReference type="ARBA" id="ARBA00023157"/>
    </source>
</evidence>
<dbReference type="Proteomes" id="UP000275281">
    <property type="component" value="Unassembled WGS sequence"/>
</dbReference>
<dbReference type="GO" id="GO:0042597">
    <property type="term" value="C:periplasmic space"/>
    <property type="evidence" value="ECO:0007669"/>
    <property type="project" value="UniProtKB-SubCell"/>
</dbReference>
<protein>
    <recommendedName>
        <fullName evidence="7">Thiol:disulfide interchange protein</fullName>
    </recommendedName>
</protein>
<evidence type="ECO:0000313" key="12">
    <source>
        <dbReference type="Proteomes" id="UP000275281"/>
    </source>
</evidence>
<dbReference type="PIRSF" id="PIRSF001488">
    <property type="entry name" value="Tdi_protein"/>
    <property type="match status" value="1"/>
</dbReference>
<comment type="caution">
    <text evidence="11">The sequence shown here is derived from an EMBL/GenBank/DDBJ whole genome shotgun (WGS) entry which is preliminary data.</text>
</comment>
<organism evidence="11 12">
    <name type="scientific">Alteromonas sediminis</name>
    <dbReference type="NCBI Taxonomy" id="2259342"/>
    <lineage>
        <taxon>Bacteria</taxon>
        <taxon>Pseudomonadati</taxon>
        <taxon>Pseudomonadota</taxon>
        <taxon>Gammaproteobacteria</taxon>
        <taxon>Alteromonadales</taxon>
        <taxon>Alteromonadaceae</taxon>
        <taxon>Alteromonas/Salinimonas group</taxon>
        <taxon>Alteromonas</taxon>
    </lineage>
</organism>
<dbReference type="PANTHER" id="PTHR35891:SF2">
    <property type="entry name" value="THIOL:DISULFIDE INTERCHANGE PROTEIN DSBA"/>
    <property type="match status" value="1"/>
</dbReference>
<comment type="similarity">
    <text evidence="2">Belongs to the thioredoxin family. DsbA subfamily.</text>
</comment>
<keyword evidence="12" id="KW-1185">Reference proteome</keyword>
<dbReference type="EMBL" id="RPOK01000004">
    <property type="protein sequence ID" value="RPJ65992.1"/>
    <property type="molecule type" value="Genomic_DNA"/>
</dbReference>
<dbReference type="Pfam" id="PF01323">
    <property type="entry name" value="DSBA"/>
    <property type="match status" value="1"/>
</dbReference>
<feature type="domain" description="Thioredoxin" evidence="10">
    <location>
        <begin position="10"/>
        <end position="205"/>
    </location>
</feature>
<name>A0A3N5XYD7_9ALTE</name>
<keyword evidence="3 9" id="KW-0732">Signal</keyword>
<dbReference type="InterPro" id="IPR050824">
    <property type="entry name" value="Thiol_disulfide_DsbA"/>
</dbReference>